<keyword evidence="4" id="KW-0479">Metal-binding</keyword>
<dbReference type="Pfam" id="PF00027">
    <property type="entry name" value="cNMP_binding"/>
    <property type="match status" value="2"/>
</dbReference>
<dbReference type="InterPro" id="IPR014710">
    <property type="entry name" value="RmlC-like_jellyroll"/>
</dbReference>
<dbReference type="InterPro" id="IPR036188">
    <property type="entry name" value="FAD/NAD-bd_sf"/>
</dbReference>
<dbReference type="PRINTS" id="PR00469">
    <property type="entry name" value="PNDRDTASEII"/>
</dbReference>
<dbReference type="InterPro" id="IPR017900">
    <property type="entry name" value="4Fe4S_Fe_S_CS"/>
</dbReference>
<feature type="domain" description="Cyclic nucleotide-binding" evidence="8">
    <location>
        <begin position="357"/>
        <end position="474"/>
    </location>
</feature>
<dbReference type="PROSITE" id="PS50042">
    <property type="entry name" value="CNMP_BINDING_3"/>
    <property type="match status" value="2"/>
</dbReference>
<reference evidence="10" key="1">
    <citation type="submission" date="2022-07" db="EMBL/GenBank/DDBJ databases">
        <title>Tahibacter sp., a new gammaproteobacterium isolated from the silt sample collected at pig farm.</title>
        <authorList>
            <person name="Chen H."/>
        </authorList>
    </citation>
    <scope>NUCLEOTIDE SEQUENCE</scope>
    <source>
        <strain evidence="10">P2K</strain>
    </source>
</reference>
<dbReference type="CDD" id="cd00038">
    <property type="entry name" value="CAP_ED"/>
    <property type="match status" value="2"/>
</dbReference>
<dbReference type="PROSITE" id="PS51379">
    <property type="entry name" value="4FE4S_FER_2"/>
    <property type="match status" value="2"/>
</dbReference>
<dbReference type="InterPro" id="IPR050294">
    <property type="entry name" value="RnfB_subfamily"/>
</dbReference>
<evidence type="ECO:0000259" key="8">
    <source>
        <dbReference type="PROSITE" id="PS50042"/>
    </source>
</evidence>
<organism evidence="10 11">
    <name type="scientific">Tahibacter harae</name>
    <dbReference type="NCBI Taxonomy" id="2963937"/>
    <lineage>
        <taxon>Bacteria</taxon>
        <taxon>Pseudomonadati</taxon>
        <taxon>Pseudomonadota</taxon>
        <taxon>Gammaproteobacteria</taxon>
        <taxon>Lysobacterales</taxon>
        <taxon>Rhodanobacteraceae</taxon>
        <taxon>Tahibacter</taxon>
    </lineage>
</organism>
<dbReference type="Pfam" id="PF13738">
    <property type="entry name" value="Pyr_redox_3"/>
    <property type="match status" value="1"/>
</dbReference>
<dbReference type="SUPFAM" id="SSF51206">
    <property type="entry name" value="cAMP-binding domain-like"/>
    <property type="match status" value="2"/>
</dbReference>
<comment type="subcellular location">
    <subcellularLocation>
        <location evidence="1">Cytoplasm</location>
    </subcellularLocation>
</comment>
<evidence type="ECO:0000256" key="5">
    <source>
        <dbReference type="ARBA" id="ARBA00022982"/>
    </source>
</evidence>
<protein>
    <submittedName>
        <fullName evidence="10">Cyclic nucleotide-binding domain-containing protein</fullName>
    </submittedName>
</protein>
<evidence type="ECO:0000256" key="2">
    <source>
        <dbReference type="ARBA" id="ARBA00022448"/>
    </source>
</evidence>
<feature type="domain" description="4Fe-4S ferredoxin-type" evidence="9">
    <location>
        <begin position="629"/>
        <end position="661"/>
    </location>
</feature>
<dbReference type="InterPro" id="IPR018488">
    <property type="entry name" value="cNMP-bd_CS"/>
</dbReference>
<dbReference type="Gene3D" id="3.50.50.60">
    <property type="entry name" value="FAD/NAD(P)-binding domain"/>
    <property type="match status" value="2"/>
</dbReference>
<evidence type="ECO:0000256" key="3">
    <source>
        <dbReference type="ARBA" id="ARBA00022485"/>
    </source>
</evidence>
<evidence type="ECO:0000259" key="9">
    <source>
        <dbReference type="PROSITE" id="PS51379"/>
    </source>
</evidence>
<dbReference type="InterPro" id="IPR017896">
    <property type="entry name" value="4Fe4S_Fe-S-bd"/>
</dbReference>
<dbReference type="SMART" id="SM00100">
    <property type="entry name" value="cNMP"/>
    <property type="match status" value="2"/>
</dbReference>
<dbReference type="EMBL" id="JANFQO010000016">
    <property type="protein sequence ID" value="MCQ4166399.1"/>
    <property type="molecule type" value="Genomic_DNA"/>
</dbReference>
<evidence type="ECO:0000313" key="10">
    <source>
        <dbReference type="EMBL" id="MCQ4166399.1"/>
    </source>
</evidence>
<dbReference type="Gene3D" id="3.30.70.20">
    <property type="match status" value="2"/>
</dbReference>
<accession>A0ABT1QVT9</accession>
<proteinExistence type="predicted"/>
<evidence type="ECO:0000256" key="6">
    <source>
        <dbReference type="ARBA" id="ARBA00023004"/>
    </source>
</evidence>
<dbReference type="PANTHER" id="PTHR42859">
    <property type="entry name" value="OXIDOREDUCTASE"/>
    <property type="match status" value="1"/>
</dbReference>
<dbReference type="RefSeq" id="WP_255915589.1">
    <property type="nucleotide sequence ID" value="NZ_JANFQO010000016.1"/>
</dbReference>
<keyword evidence="2" id="KW-0813">Transport</keyword>
<evidence type="ECO:0000256" key="7">
    <source>
        <dbReference type="ARBA" id="ARBA00023014"/>
    </source>
</evidence>
<dbReference type="CDD" id="cd16367">
    <property type="entry name" value="DMSOR_beta_like"/>
    <property type="match status" value="1"/>
</dbReference>
<dbReference type="PRINTS" id="PR00368">
    <property type="entry name" value="FADPNR"/>
</dbReference>
<keyword evidence="6" id="KW-0408">Iron</keyword>
<comment type="caution">
    <text evidence="10">The sequence shown here is derived from an EMBL/GenBank/DDBJ whole genome shotgun (WGS) entry which is preliminary data.</text>
</comment>
<dbReference type="PROSITE" id="PS00198">
    <property type="entry name" value="4FE4S_FER_1"/>
    <property type="match status" value="1"/>
</dbReference>
<feature type="domain" description="Cyclic nucleotide-binding" evidence="8">
    <location>
        <begin position="480"/>
        <end position="599"/>
    </location>
</feature>
<keyword evidence="11" id="KW-1185">Reference proteome</keyword>
<keyword evidence="3" id="KW-0004">4Fe-4S</keyword>
<keyword evidence="7" id="KW-0411">Iron-sulfur</keyword>
<evidence type="ECO:0000256" key="1">
    <source>
        <dbReference type="ARBA" id="ARBA00004496"/>
    </source>
</evidence>
<evidence type="ECO:0000256" key="4">
    <source>
        <dbReference type="ARBA" id="ARBA00022723"/>
    </source>
</evidence>
<name>A0ABT1QVT9_9GAMM</name>
<evidence type="ECO:0000313" key="11">
    <source>
        <dbReference type="Proteomes" id="UP001165498"/>
    </source>
</evidence>
<dbReference type="SUPFAM" id="SSF54862">
    <property type="entry name" value="4Fe-4S ferredoxins"/>
    <property type="match status" value="1"/>
</dbReference>
<dbReference type="Pfam" id="PF12838">
    <property type="entry name" value="Fer4_7"/>
    <property type="match status" value="1"/>
</dbReference>
<gene>
    <name evidence="10" type="ORF">NM961_16895</name>
</gene>
<sequence>MSERFRIAIVGSGPGGISAAARAAERGESHVLLEAEPHLSNTIFRYQKGKFVMDEPGILPLRSPVPFKAGSREAILDAWNESAARLKINVRHNHEVSAIRRRDDGLFQLDCANGARFEAQFVVLGIGLQGNIRKLGTPGEDLPFVQYQLDDPDEYEGETIVVVGAGDAAIENAIALAKQNNVVIINRRDEFARAKKGNETAILKAIEDGLIECYYNAAPERVDALSVGRKKGRMVLSTPNGKAQLLIDRVIARLGATAPRGFVEACGVVFPSKDPAAVPAISPQYESNVKGLYIVGALGGYPLIKQAMNQGYEVIEYIRGERVEPADEPLLKAKLGGMPGFRGVDEALARIQKNVRVLSHITPLQLREFMLDSDLRTPRPGETVFARNDYTNSFYSIVDGEVHIALDDAGQQHITLRRGEFFGEMGLISGRRRSATVKAGAGCVLIETPRRSMNRLINSVAAVKREIDEVFILRAIQSRFAPEASAEQLKEMVAGATLQKFAAGDVLFSEGEIGDCLHLVRVGSLTISRTIGGKDVVLSYVPAGNYVGEMALLGESRRSATARASIATETVRLDGDSFKKLVNRMPVLKLRLQAEYRQRAASNLAMQALPSGGDIIQFLLAQGAGEATDILLIDESLCVRCDNCEKACAETHGGTSRLDREAGPTYASVHVPTSCRHCEHPHCMKDCPPDALRRAPNGEVYIADNCIGCGNCERNCPYGVIHMASKPPKKPGLLSWLLLGLGPGPGEAPYDPKKSKKEPKEKKAVKCDMCKDEKGGPACVRACPTGAAIRISPEEFPAYAQSRR</sequence>
<keyword evidence="5" id="KW-0249">Electron transport</keyword>
<dbReference type="InterPro" id="IPR000595">
    <property type="entry name" value="cNMP-bd_dom"/>
</dbReference>
<dbReference type="Proteomes" id="UP001165498">
    <property type="component" value="Unassembled WGS sequence"/>
</dbReference>
<dbReference type="PANTHER" id="PTHR42859:SF10">
    <property type="entry name" value="DIMETHYLSULFOXIDE REDUCTASE CHAIN B"/>
    <property type="match status" value="1"/>
</dbReference>
<dbReference type="SUPFAM" id="SSF51905">
    <property type="entry name" value="FAD/NAD(P)-binding domain"/>
    <property type="match status" value="2"/>
</dbReference>
<dbReference type="InterPro" id="IPR018490">
    <property type="entry name" value="cNMP-bd_dom_sf"/>
</dbReference>
<feature type="domain" description="4Fe-4S ferredoxin-type" evidence="9">
    <location>
        <begin position="698"/>
        <end position="726"/>
    </location>
</feature>
<dbReference type="PROSITE" id="PS00889">
    <property type="entry name" value="CNMP_BINDING_2"/>
    <property type="match status" value="2"/>
</dbReference>
<dbReference type="Gene3D" id="2.60.120.10">
    <property type="entry name" value="Jelly Rolls"/>
    <property type="match status" value="2"/>
</dbReference>